<organism evidence="2 3">
    <name type="scientific">Cocos nucifera</name>
    <name type="common">Coconut palm</name>
    <dbReference type="NCBI Taxonomy" id="13894"/>
    <lineage>
        <taxon>Eukaryota</taxon>
        <taxon>Viridiplantae</taxon>
        <taxon>Streptophyta</taxon>
        <taxon>Embryophyta</taxon>
        <taxon>Tracheophyta</taxon>
        <taxon>Spermatophyta</taxon>
        <taxon>Magnoliopsida</taxon>
        <taxon>Liliopsida</taxon>
        <taxon>Arecaceae</taxon>
        <taxon>Arecoideae</taxon>
        <taxon>Cocoseae</taxon>
        <taxon>Attaleinae</taxon>
        <taxon>Cocos</taxon>
    </lineage>
</organism>
<feature type="region of interest" description="Disordered" evidence="1">
    <location>
        <begin position="49"/>
        <end position="94"/>
    </location>
</feature>
<evidence type="ECO:0008006" key="4">
    <source>
        <dbReference type="Google" id="ProtNLM"/>
    </source>
</evidence>
<feature type="compositionally biased region" description="Basic and acidic residues" evidence="1">
    <location>
        <begin position="49"/>
        <end position="65"/>
    </location>
</feature>
<keyword evidence="3" id="KW-1185">Reference proteome</keyword>
<dbReference type="AlphaFoldDB" id="A0A8K0I7L7"/>
<evidence type="ECO:0000256" key="1">
    <source>
        <dbReference type="SAM" id="MobiDB-lite"/>
    </source>
</evidence>
<reference evidence="2" key="1">
    <citation type="journal article" date="2017" name="Gigascience">
        <title>The genome draft of coconut (Cocos nucifera).</title>
        <authorList>
            <person name="Xiao Y."/>
            <person name="Xu P."/>
            <person name="Fan H."/>
            <person name="Baudouin L."/>
            <person name="Xia W."/>
            <person name="Bocs S."/>
            <person name="Xu J."/>
            <person name="Li Q."/>
            <person name="Guo A."/>
            <person name="Zhou L."/>
            <person name="Li J."/>
            <person name="Wu Y."/>
            <person name="Ma Z."/>
            <person name="Armero A."/>
            <person name="Issali A.E."/>
            <person name="Liu N."/>
            <person name="Peng M."/>
            <person name="Yang Y."/>
        </authorList>
    </citation>
    <scope>NUCLEOTIDE SEQUENCE</scope>
    <source>
        <tissue evidence="2">Spear leaf of Hainan Tall coconut</tissue>
    </source>
</reference>
<sequence length="179" mass="21159">MAALKGGLQKNDLLFSLEKRYPRDFADLLARAERYARAEEAFKLRDEETLRERLTGDREPNEVRPRSRTPSGSRRARTPRACREARRSPPPKGFRDYVLLNAPRAQILTEVKDQLPRPERLRSPPNKRDRSKYCLYHRDHGHDTEECIQLQDEIEELIRKGRLGRFIRRQSKDRCRALP</sequence>
<name>A0A8K0I7L7_COCNU</name>
<dbReference type="OrthoDB" id="786775at2759"/>
<proteinExistence type="predicted"/>
<gene>
    <name evidence="2" type="ORF">COCNU_04G014050</name>
</gene>
<accession>A0A8K0I7L7</accession>
<dbReference type="EMBL" id="CM017875">
    <property type="protein sequence ID" value="KAG1339099.1"/>
    <property type="molecule type" value="Genomic_DNA"/>
</dbReference>
<evidence type="ECO:0000313" key="2">
    <source>
        <dbReference type="EMBL" id="KAG1339099.1"/>
    </source>
</evidence>
<dbReference type="Proteomes" id="UP000797356">
    <property type="component" value="Chromosome 4"/>
</dbReference>
<comment type="caution">
    <text evidence="2">The sequence shown here is derived from an EMBL/GenBank/DDBJ whole genome shotgun (WGS) entry which is preliminary data.</text>
</comment>
<reference evidence="2" key="2">
    <citation type="submission" date="2019-07" db="EMBL/GenBank/DDBJ databases">
        <authorList>
            <person name="Yang Y."/>
            <person name="Bocs S."/>
            <person name="Baudouin L."/>
        </authorList>
    </citation>
    <scope>NUCLEOTIDE SEQUENCE</scope>
    <source>
        <tissue evidence="2">Spear leaf of Hainan Tall coconut</tissue>
    </source>
</reference>
<evidence type="ECO:0000313" key="3">
    <source>
        <dbReference type="Proteomes" id="UP000797356"/>
    </source>
</evidence>
<protein>
    <recommendedName>
        <fullName evidence="4">Retrotransposon gag domain-containing protein</fullName>
    </recommendedName>
</protein>